<dbReference type="GO" id="GO:0009432">
    <property type="term" value="P:SOS response"/>
    <property type="evidence" value="ECO:0007669"/>
    <property type="project" value="UniProtKB-UniRule"/>
</dbReference>
<dbReference type="SMART" id="SM00487">
    <property type="entry name" value="DEXDc"/>
    <property type="match status" value="1"/>
</dbReference>
<dbReference type="GO" id="GO:0009380">
    <property type="term" value="C:excinuclease repair complex"/>
    <property type="evidence" value="ECO:0007669"/>
    <property type="project" value="InterPro"/>
</dbReference>
<dbReference type="GO" id="GO:0009381">
    <property type="term" value="F:excinuclease ABC activity"/>
    <property type="evidence" value="ECO:0007669"/>
    <property type="project" value="UniProtKB-UniRule"/>
</dbReference>
<dbReference type="NCBIfam" id="NF003673">
    <property type="entry name" value="PRK05298.1"/>
    <property type="match status" value="1"/>
</dbReference>
<evidence type="ECO:0000256" key="6">
    <source>
        <dbReference type="ARBA" id="ARBA00022769"/>
    </source>
</evidence>
<evidence type="ECO:0000256" key="13">
    <source>
        <dbReference type="RuleBase" id="RU003587"/>
    </source>
</evidence>
<organism evidence="17 18">
    <name type="scientific">Candidatus Komeilibacteria bacterium CG_4_10_14_0_8_um_filter_37_78</name>
    <dbReference type="NCBI Taxonomy" id="1974471"/>
    <lineage>
        <taxon>Bacteria</taxon>
        <taxon>Candidatus Komeiliibacteriota</taxon>
    </lineage>
</organism>
<feature type="binding site" evidence="12">
    <location>
        <begin position="37"/>
        <end position="44"/>
    </location>
    <ligand>
        <name>ATP</name>
        <dbReference type="ChEBI" id="CHEBI:30616"/>
    </ligand>
</feature>
<gene>
    <name evidence="12" type="primary">uvrB</name>
    <name evidence="17" type="ORF">COY67_00680</name>
</gene>
<evidence type="ECO:0000256" key="10">
    <source>
        <dbReference type="ARBA" id="ARBA00026033"/>
    </source>
</evidence>
<evidence type="ECO:0000313" key="18">
    <source>
        <dbReference type="Proteomes" id="UP000228689"/>
    </source>
</evidence>
<comment type="subunit">
    <text evidence="10 12 13">Forms a heterotetramer with UvrA during the search for lesions. Interacts with UvrC in an incision complex.</text>
</comment>
<dbReference type="Gene3D" id="3.40.50.300">
    <property type="entry name" value="P-loop containing nucleotide triphosphate hydrolases"/>
    <property type="match status" value="3"/>
</dbReference>
<dbReference type="EMBL" id="PFMC01000016">
    <property type="protein sequence ID" value="PIY95297.1"/>
    <property type="molecule type" value="Genomic_DNA"/>
</dbReference>
<dbReference type="InterPro" id="IPR024759">
    <property type="entry name" value="UvrB_YAD/RRR_dom"/>
</dbReference>
<dbReference type="Proteomes" id="UP000228689">
    <property type="component" value="Unassembled WGS sequence"/>
</dbReference>
<evidence type="ECO:0000256" key="4">
    <source>
        <dbReference type="ARBA" id="ARBA00022741"/>
    </source>
</evidence>
<dbReference type="InterPro" id="IPR041471">
    <property type="entry name" value="UvrB_inter"/>
</dbReference>
<keyword evidence="7 12" id="KW-0067">ATP-binding</keyword>
<evidence type="ECO:0000259" key="14">
    <source>
        <dbReference type="PROSITE" id="PS50151"/>
    </source>
</evidence>
<dbReference type="Pfam" id="PF17757">
    <property type="entry name" value="UvrB_inter"/>
    <property type="match status" value="1"/>
</dbReference>
<dbReference type="InterPro" id="IPR014001">
    <property type="entry name" value="Helicase_ATP-bd"/>
</dbReference>
<feature type="domain" description="UVR" evidence="14">
    <location>
        <begin position="626"/>
        <end position="661"/>
    </location>
</feature>
<keyword evidence="4 12" id="KW-0547">Nucleotide-binding</keyword>
<dbReference type="Pfam" id="PF12344">
    <property type="entry name" value="UvrB"/>
    <property type="match status" value="1"/>
</dbReference>
<evidence type="ECO:0000256" key="1">
    <source>
        <dbReference type="ARBA" id="ARBA00004496"/>
    </source>
</evidence>
<feature type="domain" description="Helicase C-terminal" evidence="16">
    <location>
        <begin position="431"/>
        <end position="585"/>
    </location>
</feature>
<keyword evidence="3 12" id="KW-0963">Cytoplasm</keyword>
<evidence type="ECO:0000256" key="7">
    <source>
        <dbReference type="ARBA" id="ARBA00022840"/>
    </source>
</evidence>
<name>A0A2M7RFC2_9BACT</name>
<dbReference type="InterPro" id="IPR036876">
    <property type="entry name" value="UVR_dom_sf"/>
</dbReference>
<dbReference type="PROSITE" id="PS51192">
    <property type="entry name" value="HELICASE_ATP_BIND_1"/>
    <property type="match status" value="1"/>
</dbReference>
<dbReference type="SUPFAM" id="SSF52540">
    <property type="entry name" value="P-loop containing nucleoside triphosphate hydrolases"/>
    <property type="match status" value="2"/>
</dbReference>
<dbReference type="PROSITE" id="PS50151">
    <property type="entry name" value="UVR"/>
    <property type="match status" value="1"/>
</dbReference>
<keyword evidence="9 12" id="KW-0234">DNA repair</keyword>
<dbReference type="CDD" id="cd18790">
    <property type="entry name" value="SF2_C_UvrB"/>
    <property type="match status" value="1"/>
</dbReference>
<keyword evidence="5 12" id="KW-0227">DNA damage</keyword>
<dbReference type="InterPro" id="IPR027417">
    <property type="entry name" value="P-loop_NTPase"/>
</dbReference>
<keyword evidence="12 13" id="KW-0742">SOS response</keyword>
<evidence type="ECO:0000259" key="16">
    <source>
        <dbReference type="PROSITE" id="PS51194"/>
    </source>
</evidence>
<evidence type="ECO:0000259" key="15">
    <source>
        <dbReference type="PROSITE" id="PS51192"/>
    </source>
</evidence>
<sequence>MKFKLKAQFKPTGDQPQAIEALVKNINEGKKHQVLMGVTGSGKTFAMANVINQVQRPTLIISHNKTLAAQLATEFQEFFSENAVHYFVSYYDYYQPEAYVPSTDTYIEKETDINEEIDRLRHASTQSLLTRQDVIIIASVSCIYNLGNPVEYQKKSLGLKIDTTQKRDQVLRKLVEMQYTRNDYAWLRGTFRVKGDVLDIFPVSADNLYWQIEFFSDKIEKINQIHMITNKRVNLEVIKEINIFPAKHYAAAPDKMKTSIKTIRQDIAEQVEKFTKEGRLIEAQRIEQRTKYDLEMIEATGFCSGIENYSRYFDGREKGQAPYTLIDYFPKDFITFIDESHMTVPQIGAMYAGDQARKSTLIDFGFRLPSALDNRPMNFKEFEKKMKQVVYVSATPGKYELLELKAPVVEQLIRPTGLLDPEIEVRPSKNQVNDLLMEIEKRIKNKQRVLVTTLTKRMSEDLAEYLQEKKIKVHYLHSEINTFDRIEILSNLRQGKVDVVVGINLLREGLDLPEVSLVAILDADKEGFLRSETSMIQTMGRAARHSEGRVIMYADKMTGSMARAIKIVKDRRKFQEKYNKEHNITPQSIIKKQQAGLAHRQSSSAKASQDRGEKFVFKQLSTEEKKGLLIELNAKMELAAQNLEFEKAIDLREQIKKLKKT</sequence>
<feature type="domain" description="Helicase ATP-binding" evidence="15">
    <location>
        <begin position="24"/>
        <end position="159"/>
    </location>
</feature>
<comment type="caution">
    <text evidence="17">The sequence shown here is derived from an EMBL/GenBank/DDBJ whole genome shotgun (WGS) entry which is preliminary data.</text>
</comment>
<dbReference type="InterPro" id="IPR001650">
    <property type="entry name" value="Helicase_C-like"/>
</dbReference>
<dbReference type="InterPro" id="IPR004807">
    <property type="entry name" value="UvrB"/>
</dbReference>
<dbReference type="CDD" id="cd17916">
    <property type="entry name" value="DEXHc_UvrB"/>
    <property type="match status" value="1"/>
</dbReference>
<feature type="short sequence motif" description="Beta-hairpin" evidence="12">
    <location>
        <begin position="90"/>
        <end position="113"/>
    </location>
</feature>
<dbReference type="HAMAP" id="MF_00204">
    <property type="entry name" value="UvrB"/>
    <property type="match status" value="1"/>
</dbReference>
<comment type="domain">
    <text evidence="12">The beta-hairpin motif is involved in DNA binding.</text>
</comment>
<dbReference type="PANTHER" id="PTHR24029:SF0">
    <property type="entry name" value="UVRABC SYSTEM PROTEIN B"/>
    <property type="match status" value="1"/>
</dbReference>
<dbReference type="PROSITE" id="PS51194">
    <property type="entry name" value="HELICASE_CTER"/>
    <property type="match status" value="1"/>
</dbReference>
<dbReference type="Gene3D" id="6.10.140.240">
    <property type="match status" value="1"/>
</dbReference>
<dbReference type="SUPFAM" id="SSF46600">
    <property type="entry name" value="C-terminal UvrC-binding domain of UvrB"/>
    <property type="match status" value="1"/>
</dbReference>
<dbReference type="Gene3D" id="4.10.860.10">
    <property type="entry name" value="UVR domain"/>
    <property type="match status" value="1"/>
</dbReference>
<reference evidence="18" key="1">
    <citation type="submission" date="2017-09" db="EMBL/GenBank/DDBJ databases">
        <title>Depth-based differentiation of microbial function through sediment-hosted aquifers and enrichment of novel symbionts in the deep terrestrial subsurface.</title>
        <authorList>
            <person name="Probst A.J."/>
            <person name="Ladd B."/>
            <person name="Jarett J.K."/>
            <person name="Geller-Mcgrath D.E."/>
            <person name="Sieber C.M.K."/>
            <person name="Emerson J.B."/>
            <person name="Anantharaman K."/>
            <person name="Thomas B.C."/>
            <person name="Malmstrom R."/>
            <person name="Stieglmeier M."/>
            <person name="Klingl A."/>
            <person name="Woyke T."/>
            <person name="Ryan C.M."/>
            <person name="Banfield J.F."/>
        </authorList>
    </citation>
    <scope>NUCLEOTIDE SEQUENCE [LARGE SCALE GENOMIC DNA]</scope>
</reference>
<keyword evidence="6 12" id="KW-0228">DNA excision</keyword>
<protein>
    <recommendedName>
        <fullName evidence="11 12">UvrABC system protein B</fullName>
        <shortName evidence="12">Protein UvrB</shortName>
    </recommendedName>
    <alternativeName>
        <fullName evidence="12">Excinuclease ABC subunit B</fullName>
    </alternativeName>
</protein>
<accession>A0A2M7RFC2</accession>
<dbReference type="InterPro" id="IPR001943">
    <property type="entry name" value="UVR_dom"/>
</dbReference>
<dbReference type="GO" id="GO:0006289">
    <property type="term" value="P:nucleotide-excision repair"/>
    <property type="evidence" value="ECO:0007669"/>
    <property type="project" value="UniProtKB-UniRule"/>
</dbReference>
<dbReference type="PANTHER" id="PTHR24029">
    <property type="entry name" value="UVRABC SYSTEM PROTEIN B"/>
    <property type="match status" value="1"/>
</dbReference>
<proteinExistence type="inferred from homology"/>
<comment type="similarity">
    <text evidence="2 12 13">Belongs to the UvrB family.</text>
</comment>
<comment type="function">
    <text evidence="12">The UvrABC repair system catalyzes the recognition and processing of DNA lesions. A damage recognition complex composed of 2 UvrA and 2 UvrB subunits scans DNA for abnormalities. Upon binding of the UvrA(2)B(2) complex to a putative damaged site, the DNA wraps around one UvrB monomer. DNA wrap is dependent on ATP binding by UvrB and probably causes local melting of the DNA helix, facilitating insertion of UvrB beta-hairpin between the DNA strands. Then UvrB probes one DNA strand for the presence of a lesion. If a lesion is found the UvrA subunits dissociate and the UvrB-DNA preincision complex is formed. This complex is subsequently bound by UvrC and the second UvrB is released. If no lesion is found, the DNA wraps around the other UvrB subunit that will check the other stand for damage.</text>
</comment>
<dbReference type="GO" id="GO:0003677">
    <property type="term" value="F:DNA binding"/>
    <property type="evidence" value="ECO:0007669"/>
    <property type="project" value="UniProtKB-UniRule"/>
</dbReference>
<dbReference type="Pfam" id="PF02151">
    <property type="entry name" value="UVR"/>
    <property type="match status" value="1"/>
</dbReference>
<dbReference type="GO" id="GO:0005524">
    <property type="term" value="F:ATP binding"/>
    <property type="evidence" value="ECO:0007669"/>
    <property type="project" value="UniProtKB-UniRule"/>
</dbReference>
<evidence type="ECO:0000256" key="9">
    <source>
        <dbReference type="ARBA" id="ARBA00023204"/>
    </source>
</evidence>
<evidence type="ECO:0000256" key="5">
    <source>
        <dbReference type="ARBA" id="ARBA00022763"/>
    </source>
</evidence>
<dbReference type="Pfam" id="PF00271">
    <property type="entry name" value="Helicase_C"/>
    <property type="match status" value="1"/>
</dbReference>
<dbReference type="NCBIfam" id="TIGR00631">
    <property type="entry name" value="uvrb"/>
    <property type="match status" value="1"/>
</dbReference>
<dbReference type="Pfam" id="PF04851">
    <property type="entry name" value="ResIII"/>
    <property type="match status" value="1"/>
</dbReference>
<evidence type="ECO:0000256" key="3">
    <source>
        <dbReference type="ARBA" id="ARBA00022490"/>
    </source>
</evidence>
<evidence type="ECO:0000256" key="11">
    <source>
        <dbReference type="ARBA" id="ARBA00029504"/>
    </source>
</evidence>
<evidence type="ECO:0000256" key="12">
    <source>
        <dbReference type="HAMAP-Rule" id="MF_00204"/>
    </source>
</evidence>
<dbReference type="GO" id="GO:0016887">
    <property type="term" value="F:ATP hydrolysis activity"/>
    <property type="evidence" value="ECO:0007669"/>
    <property type="project" value="InterPro"/>
</dbReference>
<dbReference type="InterPro" id="IPR006935">
    <property type="entry name" value="Helicase/UvrB_N"/>
</dbReference>
<keyword evidence="8 12" id="KW-0267">Excision nuclease</keyword>
<dbReference type="GO" id="GO:0005737">
    <property type="term" value="C:cytoplasm"/>
    <property type="evidence" value="ECO:0007669"/>
    <property type="project" value="UniProtKB-SubCell"/>
</dbReference>
<evidence type="ECO:0000256" key="2">
    <source>
        <dbReference type="ARBA" id="ARBA00008533"/>
    </source>
</evidence>
<dbReference type="AlphaFoldDB" id="A0A2M7RFC2"/>
<evidence type="ECO:0000313" key="17">
    <source>
        <dbReference type="EMBL" id="PIY95297.1"/>
    </source>
</evidence>
<dbReference type="SMART" id="SM00490">
    <property type="entry name" value="HELICc"/>
    <property type="match status" value="1"/>
</dbReference>
<evidence type="ECO:0000256" key="8">
    <source>
        <dbReference type="ARBA" id="ARBA00022881"/>
    </source>
</evidence>
<comment type="subcellular location">
    <subcellularLocation>
        <location evidence="1 12 13">Cytoplasm</location>
    </subcellularLocation>
</comment>